<name>A0A1L7WJ36_9HELO</name>
<reference evidence="3 4" key="1">
    <citation type="submission" date="2016-03" db="EMBL/GenBank/DDBJ databases">
        <authorList>
            <person name="Ploux O."/>
        </authorList>
    </citation>
    <scope>NUCLEOTIDE SEQUENCE [LARGE SCALE GENOMIC DNA]</scope>
    <source>
        <strain evidence="3 4">UAMH 11012</strain>
    </source>
</reference>
<dbReference type="Proteomes" id="UP000184330">
    <property type="component" value="Unassembled WGS sequence"/>
</dbReference>
<feature type="domain" description="Acyclic terpene utilisation N-terminal" evidence="1">
    <location>
        <begin position="7"/>
        <end position="451"/>
    </location>
</feature>
<dbReference type="AlphaFoldDB" id="A0A1L7WJ36"/>
<protein>
    <submittedName>
        <fullName evidence="3">Related to DUF1446 domain protein</fullName>
    </submittedName>
</protein>
<dbReference type="Pfam" id="PF23544">
    <property type="entry name" value="AtuA_ferredoxin"/>
    <property type="match status" value="1"/>
</dbReference>
<dbReference type="InterPro" id="IPR010839">
    <property type="entry name" value="AtuA_N"/>
</dbReference>
<organism evidence="3 4">
    <name type="scientific">Phialocephala subalpina</name>
    <dbReference type="NCBI Taxonomy" id="576137"/>
    <lineage>
        <taxon>Eukaryota</taxon>
        <taxon>Fungi</taxon>
        <taxon>Dikarya</taxon>
        <taxon>Ascomycota</taxon>
        <taxon>Pezizomycotina</taxon>
        <taxon>Leotiomycetes</taxon>
        <taxon>Helotiales</taxon>
        <taxon>Mollisiaceae</taxon>
        <taxon>Phialocephala</taxon>
        <taxon>Phialocephala fortinii species complex</taxon>
    </lineage>
</organism>
<dbReference type="PANTHER" id="PTHR47585:SF1">
    <property type="entry name" value="DUF1446 DOMAIN-CONTAINING PROTEIN"/>
    <property type="match status" value="1"/>
</dbReference>
<evidence type="ECO:0000259" key="1">
    <source>
        <dbReference type="Pfam" id="PF07287"/>
    </source>
</evidence>
<evidence type="ECO:0000259" key="2">
    <source>
        <dbReference type="Pfam" id="PF23544"/>
    </source>
</evidence>
<dbReference type="InterPro" id="IPR056362">
    <property type="entry name" value="AtuA-like_ferredoxin_dom"/>
</dbReference>
<keyword evidence="4" id="KW-1185">Reference proteome</keyword>
<accession>A0A1L7WJ36</accession>
<dbReference type="Pfam" id="PF07287">
    <property type="entry name" value="AtuA"/>
    <property type="match status" value="1"/>
</dbReference>
<evidence type="ECO:0000313" key="4">
    <source>
        <dbReference type="Proteomes" id="UP000184330"/>
    </source>
</evidence>
<feature type="domain" description="AtuA-like ferredoxin-fold" evidence="2">
    <location>
        <begin position="493"/>
        <end position="592"/>
    </location>
</feature>
<evidence type="ECO:0000313" key="3">
    <source>
        <dbReference type="EMBL" id="CZR52793.1"/>
    </source>
</evidence>
<dbReference type="EMBL" id="FJOG01000003">
    <property type="protein sequence ID" value="CZR52793.1"/>
    <property type="molecule type" value="Genomic_DNA"/>
</dbReference>
<proteinExistence type="predicted"/>
<gene>
    <name evidence="3" type="ORF">PAC_02670</name>
</gene>
<dbReference type="OrthoDB" id="10265871at2759"/>
<sequence>MPSKRNIRIGNVSGATGDHWEAMSRMVSSGDVDIITGDWLSEMNIAWNAITKASDPTLGYEVGFLDQLSQCIDSVVAKGLKVITNAGALNTEALASEVEDLCHKRGHEQVVVAHVLGDDITGLLKDKEMRRKLDLRHLDHEEQSFEDWGLKGEIQSAVAYIGAWGIVEALNAGADIVICGRVTDASPVIGAAAWWYGWKQNAFDQLAGALVAGHLIECGPYATGANFSGFKLFLPELVDLGFGIAEIQPDGNFFITKPETSNGVVNRYNITGQLLYELQGEFYLNPDVTADLSKVKIEDTAADVVYVSGMRGLPPPNTTKAMIAATGGYQAETTFYINGLDIAEKAEMIKNQLGHMFKDCNFSKLSIELYGTQAENPRSQQAGTVFLRIFAQARRVEDIAAPKFRNRVYALRMQSYPGYHMNLDFRTMEPKPFMEIFPVTIPSSTLDHRAVVRSKVIRVPESSDTASYPVLRPSYETKNVQTLSSFGPTVSAPLGSIVHARSGDKANNSNVGFFVRHDDEYPWLQNLLTVDKLKALFGDDWEVGDTSRRTERCEFPNLLAVHFRILDFLDGGIASSSRVDGLGKGIGEFLRSRFVEVPVKFLERGRI</sequence>
<dbReference type="PANTHER" id="PTHR47585">
    <property type="match status" value="1"/>
</dbReference>